<dbReference type="GO" id="GO:0004799">
    <property type="term" value="F:thymidylate synthase activity"/>
    <property type="evidence" value="ECO:0007669"/>
    <property type="project" value="UniProtKB-EC"/>
</dbReference>
<name>A0A7S9SPV8_9CAUD</name>
<proteinExistence type="inferred from homology"/>
<feature type="domain" description="Thymidylate synthase/dCMP hydroxymethylase" evidence="5">
    <location>
        <begin position="25"/>
        <end position="315"/>
    </location>
</feature>
<protein>
    <recommendedName>
        <fullName evidence="2">thymidylate synthase</fullName>
        <ecNumber evidence="2">2.1.1.45</ecNumber>
    </recommendedName>
</protein>
<comment type="similarity">
    <text evidence="1">Belongs to the thymidylate synthase family.</text>
</comment>
<evidence type="ECO:0000256" key="4">
    <source>
        <dbReference type="ARBA" id="ARBA00022679"/>
    </source>
</evidence>
<evidence type="ECO:0000256" key="3">
    <source>
        <dbReference type="ARBA" id="ARBA00022603"/>
    </source>
</evidence>
<gene>
    <name evidence="6" type="ORF">GECvBBS_gp095c</name>
</gene>
<dbReference type="InterPro" id="IPR000398">
    <property type="entry name" value="Thymidylate_synthase"/>
</dbReference>
<dbReference type="SUPFAM" id="SSF55831">
    <property type="entry name" value="Thymidylate synthase/dCMP hydroxymethylase"/>
    <property type="match status" value="1"/>
</dbReference>
<dbReference type="CDD" id="cd00351">
    <property type="entry name" value="TS_Pyrimidine_HMase"/>
    <property type="match status" value="1"/>
</dbReference>
<dbReference type="Proteomes" id="UP000594595">
    <property type="component" value="Segment"/>
</dbReference>
<dbReference type="NCBIfam" id="TIGR03284">
    <property type="entry name" value="thym_sym"/>
    <property type="match status" value="1"/>
</dbReference>
<reference evidence="6 7" key="1">
    <citation type="submission" date="2020-09" db="EMBL/GenBank/DDBJ databases">
        <authorList>
            <person name="Makalatia K."/>
            <person name="Wagemans J."/>
        </authorList>
    </citation>
    <scope>NUCLEOTIDE SEQUENCE [LARGE SCALE GENOMIC DNA]</scope>
</reference>
<evidence type="ECO:0000259" key="5">
    <source>
        <dbReference type="Pfam" id="PF00303"/>
    </source>
</evidence>
<dbReference type="EC" id="2.1.1.45" evidence="2"/>
<sequence length="317" mass="36395">MVKQPLKFMFHKQKDTFDMSQADSSYKNILNHVLSVGELRTTRTGDVISAFAPPQFRFDMRTGFPLLTSKQVFTRQVIGEALWFLNGENKLGELRYRTWGENDGERWTIWSDDFKRWLSSNYSSEQDWLEDAGGRIYGVQWRNFEGHNGCVVDQLETLVTKMKGDITDRYMLVNAWNAADIASNSMALAPCHVLFQIYITNEGEVDLQWYQRSVDTFLGLPFNIASYGFILEVLCKMTGYTPRYLIGVFGDTQIYQNHMKQVYELMNNEEFHAPTFEIGLPLNTLSDLKHLTASDFIGGINNYKHAGKIEAPLSVGK</sequence>
<dbReference type="Gene3D" id="3.30.572.10">
    <property type="entry name" value="Thymidylate synthase/dCMP hydroxymethylase domain"/>
    <property type="match status" value="1"/>
</dbReference>
<dbReference type="EMBL" id="MW006475">
    <property type="protein sequence ID" value="QPI14282.1"/>
    <property type="molecule type" value="Genomic_DNA"/>
</dbReference>
<keyword evidence="3" id="KW-0489">Methyltransferase</keyword>
<dbReference type="GO" id="GO:0006231">
    <property type="term" value="P:dTMP biosynthetic process"/>
    <property type="evidence" value="ECO:0007669"/>
    <property type="project" value="InterPro"/>
</dbReference>
<dbReference type="PANTHER" id="PTHR11548">
    <property type="entry name" value="THYMIDYLATE SYNTHASE 1"/>
    <property type="match status" value="1"/>
</dbReference>
<dbReference type="PRINTS" id="PR00108">
    <property type="entry name" value="THYMDSNTHASE"/>
</dbReference>
<evidence type="ECO:0000313" key="6">
    <source>
        <dbReference type="EMBL" id="QPI14282.1"/>
    </source>
</evidence>
<evidence type="ECO:0000256" key="1">
    <source>
        <dbReference type="ARBA" id="ARBA00009972"/>
    </source>
</evidence>
<dbReference type="InterPro" id="IPR023451">
    <property type="entry name" value="Thymidate_synth/dCMP_Mease_dom"/>
</dbReference>
<evidence type="ECO:0000313" key="7">
    <source>
        <dbReference type="Proteomes" id="UP000594595"/>
    </source>
</evidence>
<dbReference type="InterPro" id="IPR036926">
    <property type="entry name" value="Thymidate_synth/dCMP_Mease_sf"/>
</dbReference>
<organism evidence="6 7">
    <name type="scientific">Salmonella phage GEC_vB_BS</name>
    <dbReference type="NCBI Taxonomy" id="2777374"/>
    <lineage>
        <taxon>Viruses</taxon>
        <taxon>Duplodnaviria</taxon>
        <taxon>Heunggongvirae</taxon>
        <taxon>Uroviricota</taxon>
        <taxon>Caudoviricetes</taxon>
        <taxon>Andersonviridae</taxon>
        <taxon>Ounavirinae</taxon>
        <taxon>Felixounavirus</taxon>
        <taxon>Felixounavirus mushroom</taxon>
    </lineage>
</organism>
<dbReference type="GO" id="GO:0032259">
    <property type="term" value="P:methylation"/>
    <property type="evidence" value="ECO:0007669"/>
    <property type="project" value="UniProtKB-KW"/>
</dbReference>
<keyword evidence="4" id="KW-0808">Transferase</keyword>
<dbReference type="InterPro" id="IPR045097">
    <property type="entry name" value="Thymidate_synth/dCMP_Mease"/>
</dbReference>
<evidence type="ECO:0000256" key="2">
    <source>
        <dbReference type="ARBA" id="ARBA00011947"/>
    </source>
</evidence>
<dbReference type="Pfam" id="PF00303">
    <property type="entry name" value="Thymidylat_synt"/>
    <property type="match status" value="1"/>
</dbReference>
<accession>A0A7S9SPV8</accession>
<dbReference type="PANTHER" id="PTHR11548:SF1">
    <property type="entry name" value="THYMIDYLATE SYNTHASE 1"/>
    <property type="match status" value="1"/>
</dbReference>